<keyword evidence="9" id="KW-0594">Phospholipid biosynthesis</keyword>
<evidence type="ECO:0000256" key="8">
    <source>
        <dbReference type="ARBA" id="ARBA00023136"/>
    </source>
</evidence>
<keyword evidence="6 12" id="KW-1133">Transmembrane helix</keyword>
<proteinExistence type="inferred from homology"/>
<keyword evidence="4 11" id="KW-0808">Transferase</keyword>
<evidence type="ECO:0000256" key="1">
    <source>
        <dbReference type="ARBA" id="ARBA00004141"/>
    </source>
</evidence>
<accession>A0A239HWH5</accession>
<dbReference type="InterPro" id="IPR048254">
    <property type="entry name" value="CDP_ALCOHOL_P_TRANSF_CS"/>
</dbReference>
<dbReference type="RefSeq" id="WP_089284349.1">
    <property type="nucleotide sequence ID" value="NZ_FZOJ01000024.1"/>
</dbReference>
<evidence type="ECO:0000256" key="9">
    <source>
        <dbReference type="ARBA" id="ARBA00023209"/>
    </source>
</evidence>
<dbReference type="Pfam" id="PF01066">
    <property type="entry name" value="CDP-OH_P_transf"/>
    <property type="match status" value="1"/>
</dbReference>
<organism evidence="13 14">
    <name type="scientific">Anaerovirgula multivorans</name>
    <dbReference type="NCBI Taxonomy" id="312168"/>
    <lineage>
        <taxon>Bacteria</taxon>
        <taxon>Bacillati</taxon>
        <taxon>Bacillota</taxon>
        <taxon>Clostridia</taxon>
        <taxon>Peptostreptococcales</taxon>
        <taxon>Natronincolaceae</taxon>
        <taxon>Anaerovirgula</taxon>
    </lineage>
</organism>
<comment type="subcellular location">
    <subcellularLocation>
        <location evidence="1">Membrane</location>
        <topology evidence="1">Multi-pass membrane protein</topology>
    </subcellularLocation>
</comment>
<dbReference type="Proteomes" id="UP000198304">
    <property type="component" value="Unassembled WGS sequence"/>
</dbReference>
<evidence type="ECO:0000256" key="3">
    <source>
        <dbReference type="ARBA" id="ARBA00022516"/>
    </source>
</evidence>
<evidence type="ECO:0000256" key="2">
    <source>
        <dbReference type="ARBA" id="ARBA00010441"/>
    </source>
</evidence>
<comment type="similarity">
    <text evidence="2 11">Belongs to the CDP-alcohol phosphatidyltransferase class-I family.</text>
</comment>
<dbReference type="PANTHER" id="PTHR14269">
    <property type="entry name" value="CDP-DIACYLGLYCEROL--GLYCEROL-3-PHOSPHATE 3-PHOSPHATIDYLTRANSFERASE-RELATED"/>
    <property type="match status" value="1"/>
</dbReference>
<name>A0A239HWH5_9FIRM</name>
<evidence type="ECO:0000313" key="13">
    <source>
        <dbReference type="EMBL" id="SNS85043.1"/>
    </source>
</evidence>
<dbReference type="GO" id="GO:0016020">
    <property type="term" value="C:membrane"/>
    <property type="evidence" value="ECO:0007669"/>
    <property type="project" value="UniProtKB-SubCell"/>
</dbReference>
<keyword evidence="8 12" id="KW-0472">Membrane</keyword>
<dbReference type="InterPro" id="IPR043130">
    <property type="entry name" value="CDP-OH_PTrfase_TM_dom"/>
</dbReference>
<keyword evidence="7" id="KW-0443">Lipid metabolism</keyword>
<keyword evidence="5 12" id="KW-0812">Transmembrane</keyword>
<dbReference type="OrthoDB" id="9796672at2"/>
<evidence type="ECO:0000256" key="10">
    <source>
        <dbReference type="ARBA" id="ARBA00023264"/>
    </source>
</evidence>
<dbReference type="GO" id="GO:0016780">
    <property type="term" value="F:phosphotransferase activity, for other substituted phosphate groups"/>
    <property type="evidence" value="ECO:0007669"/>
    <property type="project" value="InterPro"/>
</dbReference>
<feature type="transmembrane region" description="Helical" evidence="12">
    <location>
        <begin position="102"/>
        <end position="120"/>
    </location>
</feature>
<sequence>MIKSQLKSEYKKNNKFKKLPNFFSLLRIVLSSALLLIHNSWFLFLTMYLICGLSDVLDGYIARRYQLKTALGAKLDSLADFIFLITSLTCMIRSYGLIIPDTILIGGLTVAVIRLLNFFITKGKFNQFGMLHTVGNKLTGVMIFLHVHGNRDG</sequence>
<dbReference type="PROSITE" id="PS00379">
    <property type="entry name" value="CDP_ALCOHOL_P_TRANSF"/>
    <property type="match status" value="1"/>
</dbReference>
<evidence type="ECO:0000313" key="14">
    <source>
        <dbReference type="Proteomes" id="UP000198304"/>
    </source>
</evidence>
<evidence type="ECO:0000256" key="7">
    <source>
        <dbReference type="ARBA" id="ARBA00023098"/>
    </source>
</evidence>
<dbReference type="EMBL" id="FZOJ01000024">
    <property type="protein sequence ID" value="SNS85043.1"/>
    <property type="molecule type" value="Genomic_DNA"/>
</dbReference>
<keyword evidence="3" id="KW-0444">Lipid biosynthesis</keyword>
<reference evidence="13 14" key="1">
    <citation type="submission" date="2017-06" db="EMBL/GenBank/DDBJ databases">
        <authorList>
            <person name="Kim H.J."/>
            <person name="Triplett B.A."/>
        </authorList>
    </citation>
    <scope>NUCLEOTIDE SEQUENCE [LARGE SCALE GENOMIC DNA]</scope>
    <source>
        <strain evidence="13 14">SCA</strain>
    </source>
</reference>
<feature type="transmembrane region" description="Helical" evidence="12">
    <location>
        <begin position="21"/>
        <end position="37"/>
    </location>
</feature>
<evidence type="ECO:0000256" key="11">
    <source>
        <dbReference type="RuleBase" id="RU003750"/>
    </source>
</evidence>
<dbReference type="GO" id="GO:0046474">
    <property type="term" value="P:glycerophospholipid biosynthetic process"/>
    <property type="evidence" value="ECO:0007669"/>
    <property type="project" value="TreeGrafter"/>
</dbReference>
<evidence type="ECO:0000256" key="12">
    <source>
        <dbReference type="SAM" id="Phobius"/>
    </source>
</evidence>
<evidence type="ECO:0000256" key="6">
    <source>
        <dbReference type="ARBA" id="ARBA00022989"/>
    </source>
</evidence>
<protein>
    <submittedName>
        <fullName evidence="13">CDP-diacylglycerol--glycerol-3-phosphate 3-phosphatidyltransferase</fullName>
    </submittedName>
</protein>
<evidence type="ECO:0000256" key="5">
    <source>
        <dbReference type="ARBA" id="ARBA00022692"/>
    </source>
</evidence>
<keyword evidence="10" id="KW-1208">Phospholipid metabolism</keyword>
<dbReference type="AlphaFoldDB" id="A0A239HWH5"/>
<evidence type="ECO:0000256" key="4">
    <source>
        <dbReference type="ARBA" id="ARBA00022679"/>
    </source>
</evidence>
<dbReference type="InterPro" id="IPR000462">
    <property type="entry name" value="CDP-OH_P_trans"/>
</dbReference>
<dbReference type="Gene3D" id="1.20.120.1760">
    <property type="match status" value="1"/>
</dbReference>
<dbReference type="PANTHER" id="PTHR14269:SF11">
    <property type="entry name" value="CDP-DIACYLGLYCEROL--GLYCEROL-3-PHOSPHATE 3-PHOSPHATIDYLTRANSFERASE"/>
    <property type="match status" value="1"/>
</dbReference>
<keyword evidence="14" id="KW-1185">Reference proteome</keyword>
<gene>
    <name evidence="13" type="ORF">SAMN05446037_10245</name>
</gene>
<dbReference type="InterPro" id="IPR050324">
    <property type="entry name" value="CDP-alcohol_PTase-I"/>
</dbReference>